<gene>
    <name evidence="2" type="primary">czcA_1</name>
    <name evidence="2" type="ORF">Pla133_14300</name>
</gene>
<feature type="transmembrane region" description="Helical" evidence="1">
    <location>
        <begin position="914"/>
        <end position="937"/>
    </location>
</feature>
<dbReference type="PANTHER" id="PTHR32063">
    <property type="match status" value="1"/>
</dbReference>
<keyword evidence="1" id="KW-1133">Transmembrane helix</keyword>
<feature type="transmembrane region" description="Helical" evidence="1">
    <location>
        <begin position="883"/>
        <end position="902"/>
    </location>
</feature>
<evidence type="ECO:0000313" key="2">
    <source>
        <dbReference type="EMBL" id="QDU66360.1"/>
    </source>
</evidence>
<accession>A0A518BH92</accession>
<dbReference type="RefSeq" id="WP_145064069.1">
    <property type="nucleotide sequence ID" value="NZ_CP036287.1"/>
</dbReference>
<dbReference type="GO" id="GO:0005886">
    <property type="term" value="C:plasma membrane"/>
    <property type="evidence" value="ECO:0007669"/>
    <property type="project" value="TreeGrafter"/>
</dbReference>
<feature type="transmembrane region" description="Helical" evidence="1">
    <location>
        <begin position="384"/>
        <end position="405"/>
    </location>
</feature>
<dbReference type="Gene3D" id="3.30.70.1440">
    <property type="entry name" value="Multidrug efflux transporter AcrB pore domain"/>
    <property type="match status" value="1"/>
</dbReference>
<keyword evidence="1" id="KW-0472">Membrane</keyword>
<feature type="transmembrane region" description="Helical" evidence="1">
    <location>
        <begin position="358"/>
        <end position="378"/>
    </location>
</feature>
<dbReference type="InterPro" id="IPR001036">
    <property type="entry name" value="Acrflvin-R"/>
</dbReference>
<dbReference type="PANTHER" id="PTHR32063:SF0">
    <property type="entry name" value="SWARMING MOTILITY PROTEIN SWRC"/>
    <property type="match status" value="1"/>
</dbReference>
<name>A0A518BH92_9BACT</name>
<dbReference type="SUPFAM" id="SSF82693">
    <property type="entry name" value="Multidrug efflux transporter AcrB pore domain, PN1, PN2, PC1 and PC2 subdomains"/>
    <property type="match status" value="3"/>
</dbReference>
<dbReference type="GO" id="GO:0042910">
    <property type="term" value="F:xenobiotic transmembrane transporter activity"/>
    <property type="evidence" value="ECO:0007669"/>
    <property type="project" value="TreeGrafter"/>
</dbReference>
<dbReference type="SUPFAM" id="SSF82714">
    <property type="entry name" value="Multidrug efflux transporter AcrB TolC docking domain, DN and DC subdomains"/>
    <property type="match status" value="2"/>
</dbReference>
<evidence type="ECO:0000256" key="1">
    <source>
        <dbReference type="SAM" id="Phobius"/>
    </source>
</evidence>
<dbReference type="Gene3D" id="1.20.1640.10">
    <property type="entry name" value="Multidrug efflux transporter AcrB transmembrane domain"/>
    <property type="match status" value="2"/>
</dbReference>
<dbReference type="EMBL" id="CP036287">
    <property type="protein sequence ID" value="QDU66360.1"/>
    <property type="molecule type" value="Genomic_DNA"/>
</dbReference>
<feature type="transmembrane region" description="Helical" evidence="1">
    <location>
        <begin position="335"/>
        <end position="351"/>
    </location>
</feature>
<dbReference type="Gene3D" id="3.30.2090.10">
    <property type="entry name" value="Multidrug efflux transporter AcrB TolC docking domain, DN and DC subdomains"/>
    <property type="match status" value="2"/>
</dbReference>
<protein>
    <submittedName>
        <fullName evidence="2">Cobalt-zinc-cadmium resistance protein CzcA</fullName>
    </submittedName>
</protein>
<sequence>MSLLELASRRGKALLALFAAVAVAGALVATQLPVALFPQVSFPRIVVSVDAGDRPADQMLVAVSIPLEEALRALPGVRNVRSKTSRGSAELSLDFSWGDDMTSGLLLVEAAMTQAVADLPPSTRFVVRRMDPTVFPVVALSLVSDHEPGTRLWERAYREVRPALLALDGVARVSVIGGAREELQVVIDPDVLSANGLTISDIAGAVGSWSTTLALGRVEDFYKLDLILTAPQVTDAATLESLVLKAEPGRLLRLRDVATVQSAPEPVWTRVTADGREAVLVQVYQQPQGNTVAISANVERTLERIRAGLPAGNHLSVWYDQSDLVNASAASVRDAVLLGTLLAGLVLLAFLRDLRITLVAMVVVPSVLASSCLLLFMLGQSLNMMTLGGMAAAVGLIIDDAIVVVEHIVARLSNPADRDLRRSSSPVLAAASEFSRPLLGASLATIIIHLPPVFLTGVTGEFFKALSLTMALSLIISFLMAWLAIPLLAGRLLDLERINLQASGRVFSLVEQAFGWSLRAATRLRWGIPLLCVGWLALGWMALGRLPSGFMPTMDEGGFVLDYFAAPGTSLSETDRQVRKVEQILRDTPEVDTYSRRTGVQLGGGLTEANEGDFFVRLKPQPRRPIEEVMADVRGGIERAAPGLNVELLQLMEDLIGDLTAVPQPIEVKLTARDPALLPDQAVMVAERLARLPGIVDVNDGRNIAGDALEVRLDPQAMSILGLDPSSVATQLRTLLAGDVVGTVIEQPRSIAIRLWSHEDDRGVEDDVGRLRLTSANGSTALLAEVATITRVAGQPSISREGLLETISVTARTDGLDLGRAIRLVQGDLDQPGVLGEGVSYRLGGLFGEQQRAFKSLTAVFGAAVVLLLLLILFIYDSFRIALLLTGACLLTMPAVALGLLATGTELNISSMMGFAMIVGAAAEIGVFYTSEFRALLAKGVPRARALTEAATVRLRPITMTTLAAVLALAPLALGIGEGAAMLRPLAIGIISGLAVQVPIILIVFPSLLSFGRSTPGHG</sequence>
<feature type="transmembrane region" description="Helical" evidence="1">
    <location>
        <begin position="857"/>
        <end position="876"/>
    </location>
</feature>
<keyword evidence="3" id="KW-1185">Reference proteome</keyword>
<dbReference type="KEGG" id="pbap:Pla133_14300"/>
<keyword evidence="1" id="KW-0812">Transmembrane</keyword>
<feature type="transmembrane region" description="Helical" evidence="1">
    <location>
        <begin position="982"/>
        <end position="1005"/>
    </location>
</feature>
<dbReference type="Pfam" id="PF00873">
    <property type="entry name" value="ACR_tran"/>
    <property type="match status" value="1"/>
</dbReference>
<evidence type="ECO:0000313" key="3">
    <source>
        <dbReference type="Proteomes" id="UP000316921"/>
    </source>
</evidence>
<feature type="transmembrane region" description="Helical" evidence="1">
    <location>
        <begin position="468"/>
        <end position="489"/>
    </location>
</feature>
<feature type="transmembrane region" description="Helical" evidence="1">
    <location>
        <begin position="958"/>
        <end position="976"/>
    </location>
</feature>
<dbReference type="PRINTS" id="PR00702">
    <property type="entry name" value="ACRIFLAVINRP"/>
</dbReference>
<dbReference type="SUPFAM" id="SSF82866">
    <property type="entry name" value="Multidrug efflux transporter AcrB transmembrane domain"/>
    <property type="match status" value="2"/>
</dbReference>
<dbReference type="Proteomes" id="UP000316921">
    <property type="component" value="Chromosome"/>
</dbReference>
<dbReference type="AlphaFoldDB" id="A0A518BH92"/>
<organism evidence="2 3">
    <name type="scientific">Engelhardtia mirabilis</name>
    <dbReference type="NCBI Taxonomy" id="2528011"/>
    <lineage>
        <taxon>Bacteria</taxon>
        <taxon>Pseudomonadati</taxon>
        <taxon>Planctomycetota</taxon>
        <taxon>Planctomycetia</taxon>
        <taxon>Planctomycetia incertae sedis</taxon>
        <taxon>Engelhardtia</taxon>
    </lineage>
</organism>
<dbReference type="Gene3D" id="3.30.70.1430">
    <property type="entry name" value="Multidrug efflux transporter AcrB pore domain"/>
    <property type="match status" value="2"/>
</dbReference>
<reference evidence="2 3" key="1">
    <citation type="submission" date="2019-02" db="EMBL/GenBank/DDBJ databases">
        <title>Deep-cultivation of Planctomycetes and their phenomic and genomic characterization uncovers novel biology.</title>
        <authorList>
            <person name="Wiegand S."/>
            <person name="Jogler M."/>
            <person name="Boedeker C."/>
            <person name="Pinto D."/>
            <person name="Vollmers J."/>
            <person name="Rivas-Marin E."/>
            <person name="Kohn T."/>
            <person name="Peeters S.H."/>
            <person name="Heuer A."/>
            <person name="Rast P."/>
            <person name="Oberbeckmann S."/>
            <person name="Bunk B."/>
            <person name="Jeske O."/>
            <person name="Meyerdierks A."/>
            <person name="Storesund J.E."/>
            <person name="Kallscheuer N."/>
            <person name="Luecker S."/>
            <person name="Lage O.M."/>
            <person name="Pohl T."/>
            <person name="Merkel B.J."/>
            <person name="Hornburger P."/>
            <person name="Mueller R.-W."/>
            <person name="Bruemmer F."/>
            <person name="Labrenz M."/>
            <person name="Spormann A.M."/>
            <person name="Op den Camp H."/>
            <person name="Overmann J."/>
            <person name="Amann R."/>
            <person name="Jetten M.S.M."/>
            <person name="Mascher T."/>
            <person name="Medema M.H."/>
            <person name="Devos D.P."/>
            <person name="Kaster A.-K."/>
            <person name="Ovreas L."/>
            <person name="Rohde M."/>
            <person name="Galperin M.Y."/>
            <person name="Jogler C."/>
        </authorList>
    </citation>
    <scope>NUCLEOTIDE SEQUENCE [LARGE SCALE GENOMIC DNA]</scope>
    <source>
        <strain evidence="2 3">Pla133</strain>
    </source>
</reference>
<feature type="transmembrane region" description="Helical" evidence="1">
    <location>
        <begin position="526"/>
        <end position="543"/>
    </location>
</feature>
<dbReference type="Gene3D" id="3.30.70.1320">
    <property type="entry name" value="Multidrug efflux transporter AcrB pore domain like"/>
    <property type="match status" value="1"/>
</dbReference>
<dbReference type="InterPro" id="IPR027463">
    <property type="entry name" value="AcrB_DN_DC_subdom"/>
</dbReference>
<proteinExistence type="predicted"/>